<evidence type="ECO:0000313" key="3">
    <source>
        <dbReference type="EMBL" id="KAB7731367.1"/>
    </source>
</evidence>
<dbReference type="Proteomes" id="UP000488299">
    <property type="component" value="Unassembled WGS sequence"/>
</dbReference>
<gene>
    <name evidence="3" type="ORF">F5984_11275</name>
</gene>
<feature type="signal peptide" evidence="1">
    <location>
        <begin position="1"/>
        <end position="17"/>
    </location>
</feature>
<keyword evidence="1" id="KW-0732">Signal</keyword>
<sequence length="221" mass="24663">MKRILILLTPAVMLACATPKSNVSSTSGARSQKGDGWVSLFNGKNLDGWKVAENPATFSVQDGAIVVFGPRAHLFYDGPVNNHTFKNFEWKATVKTMPGSNSGMFIHTGYQEKGWPAKGYEIQVNQTHTDWRKTGSVYALQDVKEVFVKDDEWYTEQITVQGKMVTVRINDKIINQYTEPDSISNKPNIARKLSSGTVALQGHDPKSKVLFKDIMIRVLPD</sequence>
<feature type="chain" id="PRO_5029519870" evidence="1">
    <location>
        <begin position="18"/>
        <end position="221"/>
    </location>
</feature>
<keyword evidence="4" id="KW-1185">Reference proteome</keyword>
<evidence type="ECO:0000259" key="2">
    <source>
        <dbReference type="Pfam" id="PF06439"/>
    </source>
</evidence>
<feature type="domain" description="3-keto-alpha-glucoside-1,2-lyase/3-keto-2-hydroxy-glucal hydratase" evidence="2">
    <location>
        <begin position="36"/>
        <end position="217"/>
    </location>
</feature>
<dbReference type="EMBL" id="WELI01000003">
    <property type="protein sequence ID" value="KAB7731367.1"/>
    <property type="molecule type" value="Genomic_DNA"/>
</dbReference>
<dbReference type="GO" id="GO:0016787">
    <property type="term" value="F:hydrolase activity"/>
    <property type="evidence" value="ECO:0007669"/>
    <property type="project" value="InterPro"/>
</dbReference>
<dbReference type="Pfam" id="PF06439">
    <property type="entry name" value="3keto-disac_hyd"/>
    <property type="match status" value="1"/>
</dbReference>
<evidence type="ECO:0000256" key="1">
    <source>
        <dbReference type="SAM" id="SignalP"/>
    </source>
</evidence>
<dbReference type="PROSITE" id="PS51257">
    <property type="entry name" value="PROKAR_LIPOPROTEIN"/>
    <property type="match status" value="1"/>
</dbReference>
<name>A0A7J5U163_9BACT</name>
<dbReference type="RefSeq" id="WP_152124339.1">
    <property type="nucleotide sequence ID" value="NZ_WELI01000003.1"/>
</dbReference>
<comment type="caution">
    <text evidence="3">The sequence shown here is derived from an EMBL/GenBank/DDBJ whole genome shotgun (WGS) entry which is preliminary data.</text>
</comment>
<evidence type="ECO:0000313" key="4">
    <source>
        <dbReference type="Proteomes" id="UP000488299"/>
    </source>
</evidence>
<proteinExistence type="predicted"/>
<protein>
    <submittedName>
        <fullName evidence="3">DUF1080 domain-containing protein</fullName>
    </submittedName>
</protein>
<organism evidence="3 4">
    <name type="scientific">Rudanella paleaurantiibacter</name>
    <dbReference type="NCBI Taxonomy" id="2614655"/>
    <lineage>
        <taxon>Bacteria</taxon>
        <taxon>Pseudomonadati</taxon>
        <taxon>Bacteroidota</taxon>
        <taxon>Cytophagia</taxon>
        <taxon>Cytophagales</taxon>
        <taxon>Cytophagaceae</taxon>
        <taxon>Rudanella</taxon>
    </lineage>
</organism>
<accession>A0A7J5U163</accession>
<dbReference type="Gene3D" id="2.60.120.560">
    <property type="entry name" value="Exo-inulinase, domain 1"/>
    <property type="match status" value="1"/>
</dbReference>
<dbReference type="InterPro" id="IPR010496">
    <property type="entry name" value="AL/BT2_dom"/>
</dbReference>
<dbReference type="AlphaFoldDB" id="A0A7J5U163"/>
<reference evidence="3 4" key="1">
    <citation type="submission" date="2019-10" db="EMBL/GenBank/DDBJ databases">
        <title>Rudanella paleaurantiibacter sp. nov., isolated from sludge.</title>
        <authorList>
            <person name="Xu S.Q."/>
        </authorList>
    </citation>
    <scope>NUCLEOTIDE SEQUENCE [LARGE SCALE GENOMIC DNA]</scope>
    <source>
        <strain evidence="3 4">HX-22-17</strain>
    </source>
</reference>